<protein>
    <submittedName>
        <fullName evidence="1">Crp/Fnr family transcriptional regulator</fullName>
    </submittedName>
</protein>
<gene>
    <name evidence="1" type="ORF">KK083_25985</name>
</gene>
<evidence type="ECO:0000313" key="1">
    <source>
        <dbReference type="EMBL" id="MBT1700364.1"/>
    </source>
</evidence>
<evidence type="ECO:0000313" key="2">
    <source>
        <dbReference type="Proteomes" id="UP001319200"/>
    </source>
</evidence>
<dbReference type="Gene3D" id="2.60.120.10">
    <property type="entry name" value="Jelly Rolls"/>
    <property type="match status" value="1"/>
</dbReference>
<comment type="caution">
    <text evidence="1">The sequence shown here is derived from an EMBL/GenBank/DDBJ whole genome shotgun (WGS) entry which is preliminary data.</text>
</comment>
<reference evidence="1 2" key="1">
    <citation type="submission" date="2021-05" db="EMBL/GenBank/DDBJ databases">
        <title>A Polyphasic approach of four new species of the genus Ohtaekwangia: Ohtaekwangia histidinii sp. nov., Ohtaekwangia cretensis sp. nov., Ohtaekwangia indiensis sp. nov., Ohtaekwangia reichenbachii sp. nov. from diverse environment.</title>
        <authorList>
            <person name="Octaviana S."/>
        </authorList>
    </citation>
    <scope>NUCLEOTIDE SEQUENCE [LARGE SCALE GENOMIC DNA]</scope>
    <source>
        <strain evidence="1 2">PWU4</strain>
    </source>
</reference>
<dbReference type="SUPFAM" id="SSF51206">
    <property type="entry name" value="cAMP-binding domain-like"/>
    <property type="match status" value="1"/>
</dbReference>
<organism evidence="1 2">
    <name type="scientific">Chryseosolibacter histidini</name>
    <dbReference type="NCBI Taxonomy" id="2782349"/>
    <lineage>
        <taxon>Bacteria</taxon>
        <taxon>Pseudomonadati</taxon>
        <taxon>Bacteroidota</taxon>
        <taxon>Cytophagia</taxon>
        <taxon>Cytophagales</taxon>
        <taxon>Chryseotaleaceae</taxon>
        <taxon>Chryseosolibacter</taxon>
    </lineage>
</organism>
<name>A0AAP2DTN2_9BACT</name>
<sequence>MKELKKHVRTLFDLSEKEAEIFLSQFTRVSLSKNDVFMPTGKVCHTIGLIEKGLMKCVYHRNGEETVFEFAYENSFISDYYSFVTLTPSEKEIRCLEDTIVHTISRESLEKLGKEHVFIESMSRKINERLFLRMHERLKSMLLDPAAERYQKLVAERQDLTQRIPQYLIASYLNVKPETISRIRKKISNRP</sequence>
<proteinExistence type="predicted"/>
<dbReference type="RefSeq" id="WP_254168940.1">
    <property type="nucleotide sequence ID" value="NZ_JAHESF010000039.1"/>
</dbReference>
<dbReference type="InterPro" id="IPR014710">
    <property type="entry name" value="RmlC-like_jellyroll"/>
</dbReference>
<dbReference type="EMBL" id="JAHESF010000039">
    <property type="protein sequence ID" value="MBT1700364.1"/>
    <property type="molecule type" value="Genomic_DNA"/>
</dbReference>
<accession>A0AAP2DTN2</accession>
<dbReference type="Proteomes" id="UP001319200">
    <property type="component" value="Unassembled WGS sequence"/>
</dbReference>
<keyword evidence="2" id="KW-1185">Reference proteome</keyword>
<dbReference type="AlphaFoldDB" id="A0AAP2DTN2"/>
<dbReference type="InterPro" id="IPR018490">
    <property type="entry name" value="cNMP-bd_dom_sf"/>
</dbReference>